<feature type="chain" id="PRO_5046839899" description="Lipoprotein" evidence="1">
    <location>
        <begin position="21"/>
        <end position="123"/>
    </location>
</feature>
<organism evidence="2 3">
    <name type="scientific">Flavobacterium azooxidireducens</name>
    <dbReference type="NCBI Taxonomy" id="1871076"/>
    <lineage>
        <taxon>Bacteria</taxon>
        <taxon>Pseudomonadati</taxon>
        <taxon>Bacteroidota</taxon>
        <taxon>Flavobacteriia</taxon>
        <taxon>Flavobacteriales</taxon>
        <taxon>Flavobacteriaceae</taxon>
        <taxon>Flavobacterium</taxon>
    </lineage>
</organism>
<keyword evidence="3" id="KW-1185">Reference proteome</keyword>
<evidence type="ECO:0000313" key="3">
    <source>
        <dbReference type="Proteomes" id="UP000830583"/>
    </source>
</evidence>
<name>A0ABY4KJL9_9FLAO</name>
<feature type="signal peptide" evidence="1">
    <location>
        <begin position="1"/>
        <end position="20"/>
    </location>
</feature>
<evidence type="ECO:0000256" key="1">
    <source>
        <dbReference type="SAM" id="SignalP"/>
    </source>
</evidence>
<evidence type="ECO:0008006" key="4">
    <source>
        <dbReference type="Google" id="ProtNLM"/>
    </source>
</evidence>
<reference evidence="2" key="1">
    <citation type="submission" date="2022-04" db="EMBL/GenBank/DDBJ databases">
        <title>Consumption of N2O by Flavobacterium azooxidireducens sp. nov. isolated from Decomposing Leaf Litter of Phragmites australis (Cav.).</title>
        <authorList>
            <person name="Behrendt U."/>
            <person name="Spanner T."/>
            <person name="Augustin J."/>
            <person name="Horn M.A."/>
            <person name="Kolb S."/>
            <person name="Ulrich A."/>
        </authorList>
    </citation>
    <scope>NUCLEOTIDE SEQUENCE</scope>
    <source>
        <strain evidence="2">IGB 4-14</strain>
    </source>
</reference>
<dbReference type="EMBL" id="CP096205">
    <property type="protein sequence ID" value="UPQ79600.1"/>
    <property type="molecule type" value="Genomic_DNA"/>
</dbReference>
<proteinExistence type="predicted"/>
<evidence type="ECO:0000313" key="2">
    <source>
        <dbReference type="EMBL" id="UPQ79600.1"/>
    </source>
</evidence>
<protein>
    <recommendedName>
        <fullName evidence="4">Lipoprotein</fullName>
    </recommendedName>
</protein>
<dbReference type="Proteomes" id="UP000830583">
    <property type="component" value="Chromosome"/>
</dbReference>
<dbReference type="PROSITE" id="PS51257">
    <property type="entry name" value="PROKAR_LIPOPROTEIN"/>
    <property type="match status" value="1"/>
</dbReference>
<sequence>MMRLASINLIVMCFVLASCATSMSPIEVNNTLPNLTVSKFISHAEAEEMTTTGKCKFLVKNRNYVAPIGVTTKDDLKNGAKGIDEWVKLDGGNAYVLKNYKWVTVDQNGVTQLHIDFDTLLCE</sequence>
<keyword evidence="1" id="KW-0732">Signal</keyword>
<gene>
    <name evidence="2" type="ORF">M0M57_01885</name>
</gene>
<dbReference type="RefSeq" id="WP_248434856.1">
    <property type="nucleotide sequence ID" value="NZ_CP096205.1"/>
</dbReference>
<accession>A0ABY4KJL9</accession>